<proteinExistence type="predicted"/>
<protein>
    <submittedName>
        <fullName evidence="1">Uncharacterized protein</fullName>
    </submittedName>
</protein>
<name>F3FCM0_PSESX</name>
<evidence type="ECO:0000313" key="2">
    <source>
        <dbReference type="Proteomes" id="UP000004471"/>
    </source>
</evidence>
<organism evidence="1 2">
    <name type="scientific">Pseudomonas syringae pv. japonica str. M301072</name>
    <dbReference type="NCBI Taxonomy" id="629262"/>
    <lineage>
        <taxon>Bacteria</taxon>
        <taxon>Pseudomonadati</taxon>
        <taxon>Pseudomonadota</taxon>
        <taxon>Gammaproteobacteria</taxon>
        <taxon>Pseudomonadales</taxon>
        <taxon>Pseudomonadaceae</taxon>
        <taxon>Pseudomonas</taxon>
        <taxon>Pseudomonas syringae</taxon>
    </lineage>
</organism>
<dbReference type="AlphaFoldDB" id="F3FCM0"/>
<comment type="caution">
    <text evidence="1">The sequence shown here is derived from an EMBL/GenBank/DDBJ whole genome shotgun (WGS) entry which is preliminary data.</text>
</comment>
<dbReference type="HOGENOM" id="CLU_2397392_0_0_6"/>
<accession>F3FCM0</accession>
<dbReference type="PATRIC" id="fig|629262.5.peg.428"/>
<evidence type="ECO:0000313" key="1">
    <source>
        <dbReference type="EMBL" id="EGH27956.1"/>
    </source>
</evidence>
<gene>
    <name evidence="1" type="ORF">PSYJA_02594</name>
</gene>
<sequence>MISTNAANLQVGAVGGFNNAVCIGARGLATAMACALVITPPASLIRQIPPSSAGTIRSNPGQAEGRSVAEDVRADCCSFNGSPDVNWLETDVD</sequence>
<reference evidence="1 2" key="1">
    <citation type="journal article" date="2011" name="PLoS Pathog.">
        <title>Dynamic evolution of pathogenicity revealed by sequencing and comparative genomics of 19 Pseudomonas syringae isolates.</title>
        <authorList>
            <person name="Baltrus D.A."/>
            <person name="Nishimura M.T."/>
            <person name="Romanchuk A."/>
            <person name="Chang J.H."/>
            <person name="Mukhtar M.S."/>
            <person name="Cherkis K."/>
            <person name="Roach J."/>
            <person name="Grant S.R."/>
            <person name="Jones C.D."/>
            <person name="Dangl J.L."/>
        </authorList>
    </citation>
    <scope>NUCLEOTIDE SEQUENCE [LARGE SCALE GENOMIC DNA]</scope>
    <source>
        <strain evidence="2">M301072PT</strain>
    </source>
</reference>
<dbReference type="EMBL" id="AEAH01000111">
    <property type="protein sequence ID" value="EGH27956.1"/>
    <property type="molecule type" value="Genomic_DNA"/>
</dbReference>
<dbReference type="Proteomes" id="UP000004471">
    <property type="component" value="Unassembled WGS sequence"/>
</dbReference>